<gene>
    <name evidence="1" type="ORF">BDV41DRAFT_543084</name>
</gene>
<organism evidence="1 2">
    <name type="scientific">Aspergillus transmontanensis</name>
    <dbReference type="NCBI Taxonomy" id="1034304"/>
    <lineage>
        <taxon>Eukaryota</taxon>
        <taxon>Fungi</taxon>
        <taxon>Dikarya</taxon>
        <taxon>Ascomycota</taxon>
        <taxon>Pezizomycotina</taxon>
        <taxon>Eurotiomycetes</taxon>
        <taxon>Eurotiomycetidae</taxon>
        <taxon>Eurotiales</taxon>
        <taxon>Aspergillaceae</taxon>
        <taxon>Aspergillus</taxon>
        <taxon>Aspergillus subgen. Circumdati</taxon>
    </lineage>
</organism>
<keyword evidence="2" id="KW-1185">Reference proteome</keyword>
<name>A0A5N6VTA0_9EURO</name>
<evidence type="ECO:0000313" key="1">
    <source>
        <dbReference type="EMBL" id="KAE8311139.1"/>
    </source>
</evidence>
<evidence type="ECO:0000313" key="2">
    <source>
        <dbReference type="Proteomes" id="UP000325433"/>
    </source>
</evidence>
<protein>
    <submittedName>
        <fullName evidence="1">Uncharacterized protein</fullName>
    </submittedName>
</protein>
<reference evidence="2" key="1">
    <citation type="submission" date="2019-04" db="EMBL/GenBank/DDBJ databases">
        <title>Friends and foes A comparative genomics studyof 23 Aspergillus species from section Flavi.</title>
        <authorList>
            <consortium name="DOE Joint Genome Institute"/>
            <person name="Kjaerbolling I."/>
            <person name="Vesth T."/>
            <person name="Frisvad J.C."/>
            <person name="Nybo J.L."/>
            <person name="Theobald S."/>
            <person name="Kildgaard S."/>
            <person name="Isbrandt T."/>
            <person name="Kuo A."/>
            <person name="Sato A."/>
            <person name="Lyhne E.K."/>
            <person name="Kogle M.E."/>
            <person name="Wiebenga A."/>
            <person name="Kun R.S."/>
            <person name="Lubbers R.J."/>
            <person name="Makela M.R."/>
            <person name="Barry K."/>
            <person name="Chovatia M."/>
            <person name="Clum A."/>
            <person name="Daum C."/>
            <person name="Haridas S."/>
            <person name="He G."/>
            <person name="LaButti K."/>
            <person name="Lipzen A."/>
            <person name="Mondo S."/>
            <person name="Riley R."/>
            <person name="Salamov A."/>
            <person name="Simmons B.A."/>
            <person name="Magnuson J.K."/>
            <person name="Henrissat B."/>
            <person name="Mortensen U.H."/>
            <person name="Larsen T.O."/>
            <person name="Devries R.P."/>
            <person name="Grigoriev I.V."/>
            <person name="Machida M."/>
            <person name="Baker S.E."/>
            <person name="Andersen M.R."/>
        </authorList>
    </citation>
    <scope>NUCLEOTIDE SEQUENCE [LARGE SCALE GENOMIC DNA]</scope>
    <source>
        <strain evidence="2">CBS 130015</strain>
    </source>
</reference>
<dbReference type="Proteomes" id="UP000325433">
    <property type="component" value="Unassembled WGS sequence"/>
</dbReference>
<proteinExistence type="predicted"/>
<dbReference type="EMBL" id="ML738346">
    <property type="protein sequence ID" value="KAE8311139.1"/>
    <property type="molecule type" value="Genomic_DNA"/>
</dbReference>
<accession>A0A5N6VTA0</accession>
<sequence length="93" mass="10999">MIVKGWVAQINPNKVLYTTGQHNYRTILEQLLKVIRECSPAALEHIIDIIRERATYEEIKETCSQYCHENTEQLYPEGTYNNNYNRVRVRSLL</sequence>
<dbReference type="AlphaFoldDB" id="A0A5N6VTA0"/>